<reference evidence="1" key="1">
    <citation type="journal article" date="2020" name="BMC">
        <title>Leishmania infection induces a limited differential gene expression in the sand fly midgut.</title>
        <authorList>
            <person name="Coutinho-Abreu I.V."/>
            <person name="Serafim T.D."/>
            <person name="Meneses C."/>
            <person name="Kamhawi S."/>
            <person name="Oliveira F."/>
            <person name="Valenzuela J.G."/>
        </authorList>
    </citation>
    <scope>NUCLEOTIDE SEQUENCE</scope>
    <source>
        <strain evidence="1">Jacobina</strain>
        <tissue evidence="1">Midgut</tissue>
    </source>
</reference>
<dbReference type="EMBL" id="GITU01010427">
    <property type="protein sequence ID" value="MBC1179130.1"/>
    <property type="molecule type" value="Transcribed_RNA"/>
</dbReference>
<proteinExistence type="predicted"/>
<organism evidence="1">
    <name type="scientific">Lutzomyia longipalpis</name>
    <name type="common">Sand fly</name>
    <dbReference type="NCBI Taxonomy" id="7200"/>
    <lineage>
        <taxon>Eukaryota</taxon>
        <taxon>Metazoa</taxon>
        <taxon>Ecdysozoa</taxon>
        <taxon>Arthropoda</taxon>
        <taxon>Hexapoda</taxon>
        <taxon>Insecta</taxon>
        <taxon>Pterygota</taxon>
        <taxon>Neoptera</taxon>
        <taxon>Endopterygota</taxon>
        <taxon>Diptera</taxon>
        <taxon>Nematocera</taxon>
        <taxon>Psychodoidea</taxon>
        <taxon>Psychodidae</taxon>
        <taxon>Lutzomyia</taxon>
        <taxon>Lutzomyia</taxon>
    </lineage>
</organism>
<sequence length="79" mass="8446">MRSSSSKSDSDSSEVTSTGLGALVVLLVPLVPASEVLLDCPPSGAILSICTRRSECSRPCLKICLFLRIFLMKRCVLST</sequence>
<protein>
    <submittedName>
        <fullName evidence="1">Uncharacterized protein</fullName>
    </submittedName>
</protein>
<name>A0A7G3B3W7_LUTLO</name>
<dbReference type="AlphaFoldDB" id="A0A7G3B3W7"/>
<accession>A0A7G3B3W7</accession>
<evidence type="ECO:0000313" key="1">
    <source>
        <dbReference type="EMBL" id="MBC1179130.1"/>
    </source>
</evidence>